<protein>
    <submittedName>
        <fullName evidence="1">Uncharacterized protein</fullName>
    </submittedName>
</protein>
<gene>
    <name evidence="1" type="ORF">Syun_012410</name>
</gene>
<evidence type="ECO:0000313" key="1">
    <source>
        <dbReference type="EMBL" id="KAK9143010.1"/>
    </source>
</evidence>
<keyword evidence="2" id="KW-1185">Reference proteome</keyword>
<reference evidence="1 2" key="1">
    <citation type="submission" date="2024-01" db="EMBL/GenBank/DDBJ databases">
        <title>Genome assemblies of Stephania.</title>
        <authorList>
            <person name="Yang L."/>
        </authorList>
    </citation>
    <scope>NUCLEOTIDE SEQUENCE [LARGE SCALE GENOMIC DNA]</scope>
    <source>
        <strain evidence="1">YNDBR</strain>
        <tissue evidence="1">Leaf</tissue>
    </source>
</reference>
<dbReference type="AlphaFoldDB" id="A0AAP0K1M4"/>
<proteinExistence type="predicted"/>
<dbReference type="Proteomes" id="UP001420932">
    <property type="component" value="Unassembled WGS sequence"/>
</dbReference>
<accession>A0AAP0K1M4</accession>
<evidence type="ECO:0000313" key="2">
    <source>
        <dbReference type="Proteomes" id="UP001420932"/>
    </source>
</evidence>
<dbReference type="EMBL" id="JBBNAF010000005">
    <property type="protein sequence ID" value="KAK9143010.1"/>
    <property type="molecule type" value="Genomic_DNA"/>
</dbReference>
<sequence length="226" mass="26189">MRSRSEPGIRSTLATQFLDDYFLMNSELGIEGQSEELVVKSEAPNLCGKTRKLISHAYIMKRQYITTCIWSRSRPTGPRSLLLSEYGANRGWVELDLQSKFEAEKVATVLKVIGGSYYMVRFLGSYLELKVHKSDLRARQIWKDDQWFMAEKDLGKCEDAIFDKSTTLRSYQNSNYQMLVEDGYMKLHGDDNHSAQESYMLSSRKLKRVASDELSFTEPRWELHGR</sequence>
<name>A0AAP0K1M4_9MAGN</name>
<organism evidence="1 2">
    <name type="scientific">Stephania yunnanensis</name>
    <dbReference type="NCBI Taxonomy" id="152371"/>
    <lineage>
        <taxon>Eukaryota</taxon>
        <taxon>Viridiplantae</taxon>
        <taxon>Streptophyta</taxon>
        <taxon>Embryophyta</taxon>
        <taxon>Tracheophyta</taxon>
        <taxon>Spermatophyta</taxon>
        <taxon>Magnoliopsida</taxon>
        <taxon>Ranunculales</taxon>
        <taxon>Menispermaceae</taxon>
        <taxon>Menispermoideae</taxon>
        <taxon>Cissampelideae</taxon>
        <taxon>Stephania</taxon>
    </lineage>
</organism>
<comment type="caution">
    <text evidence="1">The sequence shown here is derived from an EMBL/GenBank/DDBJ whole genome shotgun (WGS) entry which is preliminary data.</text>
</comment>